<comment type="similarity">
    <text evidence="6">Belongs to the XRCC4-XLF family. XLF subfamily.</text>
</comment>
<dbReference type="CDD" id="cd22285">
    <property type="entry name" value="HD_XLF_N"/>
    <property type="match status" value="1"/>
</dbReference>
<dbReference type="InterPro" id="IPR053829">
    <property type="entry name" value="XLF-like_CC"/>
</dbReference>
<dbReference type="InterPro" id="IPR015381">
    <property type="entry name" value="XLF-like_N"/>
</dbReference>
<feature type="compositionally biased region" description="Low complexity" evidence="8">
    <location>
        <begin position="538"/>
        <end position="548"/>
    </location>
</feature>
<keyword evidence="2" id="KW-0227">DNA damage</keyword>
<dbReference type="PANTHER" id="PTHR32235">
    <property type="entry name" value="NON-HOMOLOGOUS END-JOINING FACTOR 1"/>
    <property type="match status" value="1"/>
</dbReference>
<dbReference type="InterPro" id="IPR038051">
    <property type="entry name" value="XRCC4-like_N_sf"/>
</dbReference>
<feature type="compositionally biased region" description="Polar residues" evidence="8">
    <location>
        <begin position="363"/>
        <end position="377"/>
    </location>
</feature>
<dbReference type="OrthoDB" id="2155935at2759"/>
<keyword evidence="5" id="KW-0539">Nucleus</keyword>
<evidence type="ECO:0000256" key="1">
    <source>
        <dbReference type="ARBA" id="ARBA00004123"/>
    </source>
</evidence>
<dbReference type="Pfam" id="PF09302">
    <property type="entry name" value="XLF"/>
    <property type="match status" value="1"/>
</dbReference>
<feature type="compositionally biased region" description="Basic and acidic residues" evidence="8">
    <location>
        <begin position="454"/>
        <end position="467"/>
    </location>
</feature>
<dbReference type="Proteomes" id="UP000243515">
    <property type="component" value="Unassembled WGS sequence"/>
</dbReference>
<keyword evidence="3" id="KW-0238">DNA-binding</keyword>
<evidence type="ECO:0000256" key="4">
    <source>
        <dbReference type="ARBA" id="ARBA00023204"/>
    </source>
</evidence>
<keyword evidence="12" id="KW-1185">Reference proteome</keyword>
<feature type="compositionally biased region" description="Basic and acidic residues" evidence="8">
    <location>
        <begin position="549"/>
        <end position="575"/>
    </location>
</feature>
<evidence type="ECO:0000256" key="6">
    <source>
        <dbReference type="ARBA" id="ARBA00025747"/>
    </source>
</evidence>
<organism evidence="11 12">
    <name type="scientific">Elaphomyces granulatus</name>
    <dbReference type="NCBI Taxonomy" id="519963"/>
    <lineage>
        <taxon>Eukaryota</taxon>
        <taxon>Fungi</taxon>
        <taxon>Dikarya</taxon>
        <taxon>Ascomycota</taxon>
        <taxon>Pezizomycotina</taxon>
        <taxon>Eurotiomycetes</taxon>
        <taxon>Eurotiomycetidae</taxon>
        <taxon>Eurotiales</taxon>
        <taxon>Elaphomycetaceae</taxon>
        <taxon>Elaphomyces</taxon>
    </lineage>
</organism>
<dbReference type="InterPro" id="IPR052287">
    <property type="entry name" value="NHEJ_factor"/>
</dbReference>
<feature type="compositionally biased region" description="Polar residues" evidence="8">
    <location>
        <begin position="316"/>
        <end position="332"/>
    </location>
</feature>
<evidence type="ECO:0000256" key="3">
    <source>
        <dbReference type="ARBA" id="ARBA00023125"/>
    </source>
</evidence>
<evidence type="ECO:0000256" key="7">
    <source>
        <dbReference type="ARBA" id="ARBA00044529"/>
    </source>
</evidence>
<evidence type="ECO:0000256" key="2">
    <source>
        <dbReference type="ARBA" id="ARBA00022763"/>
    </source>
</evidence>
<accession>A0A232M2G0</accession>
<evidence type="ECO:0000313" key="12">
    <source>
        <dbReference type="Proteomes" id="UP000243515"/>
    </source>
</evidence>
<protein>
    <recommendedName>
        <fullName evidence="7">Non-homologous end-joining factor 1</fullName>
    </recommendedName>
</protein>
<proteinExistence type="inferred from homology"/>
<name>A0A232M2G0_9EURO</name>
<dbReference type="GO" id="GO:0045027">
    <property type="term" value="F:DNA end binding"/>
    <property type="evidence" value="ECO:0007669"/>
    <property type="project" value="TreeGrafter"/>
</dbReference>
<dbReference type="GO" id="GO:0032807">
    <property type="term" value="C:DNA ligase IV complex"/>
    <property type="evidence" value="ECO:0007669"/>
    <property type="project" value="TreeGrafter"/>
</dbReference>
<feature type="compositionally biased region" description="Basic and acidic residues" evidence="8">
    <location>
        <begin position="282"/>
        <end position="298"/>
    </location>
</feature>
<feature type="domain" description="XLF-like coiled-coil region" evidence="10">
    <location>
        <begin position="125"/>
        <end position="177"/>
    </location>
</feature>
<evidence type="ECO:0000256" key="8">
    <source>
        <dbReference type="SAM" id="MobiDB-lite"/>
    </source>
</evidence>
<sequence length="585" mass="64724">MSQDWRMLFLSTQAHIPPLLFKYNTTPQGYEIYVTDLTYIWLEHTGREEILRRAYEEEASIDPSEDGKQFSVLLRKIEEALDGSKAGSVTVNTGSKQYSLILTTTTKLPAPLQPLKWNLYLSKLPQTELTKRLVLPLLKDGVEYEQHERSLLDHLKEKDWVLRKLFDKIEASGLDLSTVFPTAAGFLTAKKGNTLSQVAKYIKGVAPFDEKTWRHGIGDEIAESSATCSTIHPSILRSVLDEHNVSPARDKWWENLNGRKAIFDPWQGREMANKIAQLSRTSEIDKKDSDTESGKESDNGGLQRQETPPKLKKINSEFQQDPQQPNKQSISTDDGFFRELPPTPKYGAQKPAGLGAIGGKQPIGNSRTKSVSSTASDVSEPPASKTPRMRQETESDEDLSPQRPNTTWKTRKAEETSGRTHSRGLGVIGGSKKAKDQNKPTQFLAPASSVPTSPRRDECISTEDESRSTSLLRNEQTKPGKRIAKLGVIGGNKSAPGVAKISIGSGNEQADVATATAATASVKGKSTTPLLSLPGSHPPAAAQPQFQPEPDRELTAQEKADKRREELKRQLEAKSKAPIKKKRRF</sequence>
<keyword evidence="4" id="KW-0234">DNA repair</keyword>
<evidence type="ECO:0000259" key="9">
    <source>
        <dbReference type="Pfam" id="PF09302"/>
    </source>
</evidence>
<feature type="region of interest" description="Disordered" evidence="8">
    <location>
        <begin position="278"/>
        <end position="495"/>
    </location>
</feature>
<dbReference type="EMBL" id="NPHW01002876">
    <property type="protein sequence ID" value="OXV10569.1"/>
    <property type="molecule type" value="Genomic_DNA"/>
</dbReference>
<feature type="domain" description="XLF-like N-terminal" evidence="9">
    <location>
        <begin position="5"/>
        <end position="123"/>
    </location>
</feature>
<dbReference type="Pfam" id="PF21928">
    <property type="entry name" value="XLF_CC"/>
    <property type="match status" value="1"/>
</dbReference>
<evidence type="ECO:0000256" key="5">
    <source>
        <dbReference type="ARBA" id="ARBA00023242"/>
    </source>
</evidence>
<comment type="subcellular location">
    <subcellularLocation>
        <location evidence="1">Nucleus</location>
    </subcellularLocation>
</comment>
<reference evidence="11 12" key="1">
    <citation type="journal article" date="2015" name="Environ. Microbiol.">
        <title>Metagenome sequence of Elaphomyces granulatus from sporocarp tissue reveals Ascomycota ectomycorrhizal fingerprints of genome expansion and a Proteobacteria-rich microbiome.</title>
        <authorList>
            <person name="Quandt C.A."/>
            <person name="Kohler A."/>
            <person name="Hesse C.N."/>
            <person name="Sharpton T.J."/>
            <person name="Martin F."/>
            <person name="Spatafora J.W."/>
        </authorList>
    </citation>
    <scope>NUCLEOTIDE SEQUENCE [LARGE SCALE GENOMIC DNA]</scope>
    <source>
        <strain evidence="11 12">OSC145934</strain>
    </source>
</reference>
<gene>
    <name evidence="11" type="ORF">Egran_01676</name>
</gene>
<feature type="compositionally biased region" description="Low complexity" evidence="8">
    <location>
        <begin position="519"/>
        <end position="528"/>
    </location>
</feature>
<dbReference type="GO" id="GO:0006303">
    <property type="term" value="P:double-strand break repair via nonhomologous end joining"/>
    <property type="evidence" value="ECO:0007669"/>
    <property type="project" value="TreeGrafter"/>
</dbReference>
<dbReference type="Gene3D" id="2.170.210.10">
    <property type="entry name" value="DNA double-strand break repair and VJ recombination XRCC4, N-terminal"/>
    <property type="match status" value="1"/>
</dbReference>
<dbReference type="PANTHER" id="PTHR32235:SF1">
    <property type="entry name" value="NON-HOMOLOGOUS END-JOINING FACTOR 1"/>
    <property type="match status" value="1"/>
</dbReference>
<feature type="region of interest" description="Disordered" evidence="8">
    <location>
        <begin position="519"/>
        <end position="585"/>
    </location>
</feature>
<comment type="caution">
    <text evidence="11">The sequence shown here is derived from an EMBL/GenBank/DDBJ whole genome shotgun (WGS) entry which is preliminary data.</text>
</comment>
<dbReference type="AlphaFoldDB" id="A0A232M2G0"/>
<evidence type="ECO:0000259" key="10">
    <source>
        <dbReference type="Pfam" id="PF21928"/>
    </source>
</evidence>
<evidence type="ECO:0000313" key="11">
    <source>
        <dbReference type="EMBL" id="OXV10569.1"/>
    </source>
</evidence>